<keyword evidence="6" id="KW-1185">Reference proteome</keyword>
<name>A0ABW2V9I9_9BACL</name>
<evidence type="ECO:0000256" key="2">
    <source>
        <dbReference type="ARBA" id="ARBA00023125"/>
    </source>
</evidence>
<accession>A0ABW2V9I9</accession>
<dbReference type="SMART" id="SM00420">
    <property type="entry name" value="HTH_DEOR"/>
    <property type="match status" value="1"/>
</dbReference>
<keyword evidence="2" id="KW-0238">DNA-binding</keyword>
<sequence length="215" mass="24309">MNGEKDLSTRETILQLLKTKGELSTKDLTGMLGITVMAVRRHLNALERDGLIRPKTVRLPMGRPAAVYSLTEHAEGFFPKKYHTLTLDLLGELAAESGDSMVELLFERRKESLKRRYEANIEGKPLTDKVAALADIQNDNGYMVEWERTENGDFLLKEHNCPISVIANQYRHACRCELELFQSLLDADVDRTECLAEGGRKCVYVIRSRGDSPPE</sequence>
<dbReference type="SUPFAM" id="SSF46785">
    <property type="entry name" value="Winged helix' DNA-binding domain"/>
    <property type="match status" value="1"/>
</dbReference>
<dbReference type="PANTHER" id="PTHR38600:SF2">
    <property type="entry name" value="SLL0088 PROTEIN"/>
    <property type="match status" value="1"/>
</dbReference>
<dbReference type="EMBL" id="JBHTGQ010000041">
    <property type="protein sequence ID" value="MFC7751307.1"/>
    <property type="molecule type" value="Genomic_DNA"/>
</dbReference>
<evidence type="ECO:0000259" key="4">
    <source>
        <dbReference type="SMART" id="SM00420"/>
    </source>
</evidence>
<keyword evidence="3" id="KW-0804">Transcription</keyword>
<dbReference type="Proteomes" id="UP001596528">
    <property type="component" value="Unassembled WGS sequence"/>
</dbReference>
<keyword evidence="1" id="KW-0805">Transcription regulation</keyword>
<dbReference type="Pfam" id="PF13412">
    <property type="entry name" value="HTH_24"/>
    <property type="match status" value="1"/>
</dbReference>
<dbReference type="PANTHER" id="PTHR38600">
    <property type="entry name" value="TRANSCRIPTIONAL REGULATORY PROTEIN"/>
    <property type="match status" value="1"/>
</dbReference>
<evidence type="ECO:0000256" key="3">
    <source>
        <dbReference type="ARBA" id="ARBA00023163"/>
    </source>
</evidence>
<protein>
    <submittedName>
        <fullName evidence="5">Helix-turn-helix transcriptional regulator</fullName>
    </submittedName>
</protein>
<gene>
    <name evidence="5" type="ORF">ACFQWB_15415</name>
</gene>
<dbReference type="InterPro" id="IPR036388">
    <property type="entry name" value="WH-like_DNA-bd_sf"/>
</dbReference>
<dbReference type="Gene3D" id="1.10.10.10">
    <property type="entry name" value="Winged helix-like DNA-binding domain superfamily/Winged helix DNA-binding domain"/>
    <property type="match status" value="1"/>
</dbReference>
<feature type="domain" description="HTH deoR-type" evidence="4">
    <location>
        <begin position="10"/>
        <end position="53"/>
    </location>
</feature>
<evidence type="ECO:0000313" key="6">
    <source>
        <dbReference type="Proteomes" id="UP001596528"/>
    </source>
</evidence>
<proteinExistence type="predicted"/>
<evidence type="ECO:0000256" key="1">
    <source>
        <dbReference type="ARBA" id="ARBA00023015"/>
    </source>
</evidence>
<evidence type="ECO:0000313" key="5">
    <source>
        <dbReference type="EMBL" id="MFC7751307.1"/>
    </source>
</evidence>
<dbReference type="RefSeq" id="WP_138788579.1">
    <property type="nucleotide sequence ID" value="NZ_JBHTGQ010000041.1"/>
</dbReference>
<dbReference type="InterPro" id="IPR001034">
    <property type="entry name" value="DeoR_HTH"/>
</dbReference>
<dbReference type="InterPro" id="IPR036390">
    <property type="entry name" value="WH_DNA-bd_sf"/>
</dbReference>
<dbReference type="CDD" id="cd00090">
    <property type="entry name" value="HTH_ARSR"/>
    <property type="match status" value="1"/>
</dbReference>
<comment type="caution">
    <text evidence="5">The sequence shown here is derived from an EMBL/GenBank/DDBJ whole genome shotgun (WGS) entry which is preliminary data.</text>
</comment>
<dbReference type="InterPro" id="IPR011991">
    <property type="entry name" value="ArsR-like_HTH"/>
</dbReference>
<reference evidence="6" key="1">
    <citation type="journal article" date="2019" name="Int. J. Syst. Evol. Microbiol.">
        <title>The Global Catalogue of Microorganisms (GCM) 10K type strain sequencing project: providing services to taxonomists for standard genome sequencing and annotation.</title>
        <authorList>
            <consortium name="The Broad Institute Genomics Platform"/>
            <consortium name="The Broad Institute Genome Sequencing Center for Infectious Disease"/>
            <person name="Wu L."/>
            <person name="Ma J."/>
        </authorList>
    </citation>
    <scope>NUCLEOTIDE SEQUENCE [LARGE SCALE GENOMIC DNA]</scope>
    <source>
        <strain evidence="6">JCM 18657</strain>
    </source>
</reference>
<organism evidence="5 6">
    <name type="scientific">Paenibacillus thermoaerophilus</name>
    <dbReference type="NCBI Taxonomy" id="1215385"/>
    <lineage>
        <taxon>Bacteria</taxon>
        <taxon>Bacillati</taxon>
        <taxon>Bacillota</taxon>
        <taxon>Bacilli</taxon>
        <taxon>Bacillales</taxon>
        <taxon>Paenibacillaceae</taxon>
        <taxon>Paenibacillus</taxon>
    </lineage>
</organism>